<protein>
    <submittedName>
        <fullName evidence="1">Uncharacterized protein</fullName>
    </submittedName>
</protein>
<dbReference type="Proteomes" id="UP001229421">
    <property type="component" value="Unassembled WGS sequence"/>
</dbReference>
<name>A0AAD8P7F8_TARER</name>
<dbReference type="Pfam" id="PF13516">
    <property type="entry name" value="LRR_6"/>
    <property type="match status" value="1"/>
</dbReference>
<dbReference type="InterPro" id="IPR045282">
    <property type="entry name" value="At4g08330-like"/>
</dbReference>
<organism evidence="1 2">
    <name type="scientific">Tagetes erecta</name>
    <name type="common">African marigold</name>
    <dbReference type="NCBI Taxonomy" id="13708"/>
    <lineage>
        <taxon>Eukaryota</taxon>
        <taxon>Viridiplantae</taxon>
        <taxon>Streptophyta</taxon>
        <taxon>Embryophyta</taxon>
        <taxon>Tracheophyta</taxon>
        <taxon>Spermatophyta</taxon>
        <taxon>Magnoliopsida</taxon>
        <taxon>eudicotyledons</taxon>
        <taxon>Gunneridae</taxon>
        <taxon>Pentapetalae</taxon>
        <taxon>asterids</taxon>
        <taxon>campanulids</taxon>
        <taxon>Asterales</taxon>
        <taxon>Asteraceae</taxon>
        <taxon>Asteroideae</taxon>
        <taxon>Heliantheae alliance</taxon>
        <taxon>Tageteae</taxon>
        <taxon>Tagetes</taxon>
    </lineage>
</organism>
<evidence type="ECO:0000313" key="2">
    <source>
        <dbReference type="Proteomes" id="UP001229421"/>
    </source>
</evidence>
<dbReference type="InterPro" id="IPR032675">
    <property type="entry name" value="LRR_dom_sf"/>
</dbReference>
<dbReference type="EMBL" id="JAUHHV010000001">
    <property type="protein sequence ID" value="KAK1434746.1"/>
    <property type="molecule type" value="Genomic_DNA"/>
</dbReference>
<proteinExistence type="predicted"/>
<gene>
    <name evidence="1" type="ORF">QVD17_00496</name>
</gene>
<dbReference type="SUPFAM" id="SSF52047">
    <property type="entry name" value="RNI-like"/>
    <property type="match status" value="2"/>
</dbReference>
<dbReference type="PANTHER" id="PTHR33674:SF3">
    <property type="entry name" value="YIPPEE DOMAIN-CONTAINING PROTEIN"/>
    <property type="match status" value="1"/>
</dbReference>
<dbReference type="AlphaFoldDB" id="A0AAD8P7F8"/>
<comment type="caution">
    <text evidence="1">The sequence shown here is derived from an EMBL/GenBank/DDBJ whole genome shotgun (WGS) entry which is preliminary data.</text>
</comment>
<sequence length="488" mass="53872">MSQADVSYSCGSCGYPLNLASSNRITSEIGSKYRKAIKKGSISFESIDLSRFTQLDEPSCFPVCLNQNGLKTKLLCRQCGVQIGYGYGDAQTMHDLDSSIIPNSHYKQIVIKIRALQPLDTTDQLSTNGGSVDRESFGLTCHRLLHIQNSSRKSLEFGCSFSRLNHPFSKTTIDIDSFVLDKLIKRFRKLELLSLCGCVNLLDSGLRQLQNYGSKLKSLCLDCCFKVTDTGLSSVAIGCPNLSFISCYRCSISDNGLEVLAKSCIFLKDLNLEWCSLITDLGIFSVINNCRELRAIKICHCEKIKGVGFEGCSQTLACLEADFCKLEPEGIMGILSGGGLEYLNVSSLSWCIRGDGLRAIGGGFGKNLRTLNLRLCRTVGDDTVTEIAKGCPLLKEWNLSLCSEIRLAGWKSISVYCHNLERLHVNGCRGLCDGGLLALRDGCKRLSVIYITRCPGVSSLVITLFKIARFDVEMKLEEVMCIMPKHFF</sequence>
<dbReference type="SMART" id="SM00367">
    <property type="entry name" value="LRR_CC"/>
    <property type="match status" value="9"/>
</dbReference>
<dbReference type="Pfam" id="PF24046">
    <property type="entry name" value="At4g08330"/>
    <property type="match status" value="1"/>
</dbReference>
<evidence type="ECO:0000313" key="1">
    <source>
        <dbReference type="EMBL" id="KAK1434746.1"/>
    </source>
</evidence>
<keyword evidence="2" id="KW-1185">Reference proteome</keyword>
<dbReference type="Gene3D" id="3.80.10.10">
    <property type="entry name" value="Ribonuclease Inhibitor"/>
    <property type="match status" value="2"/>
</dbReference>
<dbReference type="InterPro" id="IPR006553">
    <property type="entry name" value="Leu-rich_rpt_Cys-con_subtyp"/>
</dbReference>
<reference evidence="1" key="1">
    <citation type="journal article" date="2023" name="bioRxiv">
        <title>Improved chromosome-level genome assembly for marigold (Tagetes erecta).</title>
        <authorList>
            <person name="Jiang F."/>
            <person name="Yuan L."/>
            <person name="Wang S."/>
            <person name="Wang H."/>
            <person name="Xu D."/>
            <person name="Wang A."/>
            <person name="Fan W."/>
        </authorList>
    </citation>
    <scope>NUCLEOTIDE SEQUENCE</scope>
    <source>
        <strain evidence="1">WSJ</strain>
        <tissue evidence="1">Leaf</tissue>
    </source>
</reference>
<accession>A0AAD8P7F8</accession>
<dbReference type="PANTHER" id="PTHR33674">
    <property type="entry name" value="METHIONINE-S-OXIDE REDUCTASE"/>
    <property type="match status" value="1"/>
</dbReference>
<dbReference type="InterPro" id="IPR001611">
    <property type="entry name" value="Leu-rich_rpt"/>
</dbReference>